<dbReference type="Pfam" id="PF04542">
    <property type="entry name" value="Sigma70_r2"/>
    <property type="match status" value="1"/>
</dbReference>
<dbReference type="InterPro" id="IPR014284">
    <property type="entry name" value="RNA_pol_sigma-70_dom"/>
</dbReference>
<dbReference type="InterPro" id="IPR036388">
    <property type="entry name" value="WH-like_DNA-bd_sf"/>
</dbReference>
<proteinExistence type="inferred from homology"/>
<dbReference type="Pfam" id="PF08281">
    <property type="entry name" value="Sigma70_r4_2"/>
    <property type="match status" value="1"/>
</dbReference>
<feature type="domain" description="RNA polymerase sigma-70 region 2" evidence="6">
    <location>
        <begin position="21"/>
        <end position="94"/>
    </location>
</feature>
<dbReference type="Gene3D" id="1.10.10.10">
    <property type="entry name" value="Winged helix-like DNA-binding domain superfamily/Winged helix DNA-binding domain"/>
    <property type="match status" value="1"/>
</dbReference>
<dbReference type="InterPro" id="IPR013324">
    <property type="entry name" value="RNA_pol_sigma_r3/r4-like"/>
</dbReference>
<dbReference type="InterPro" id="IPR007627">
    <property type="entry name" value="RNA_pol_sigma70_r2"/>
</dbReference>
<dbReference type="Gene3D" id="1.10.1740.10">
    <property type="match status" value="1"/>
</dbReference>
<evidence type="ECO:0000313" key="8">
    <source>
        <dbReference type="EMBL" id="MBO1307248.1"/>
    </source>
</evidence>
<comment type="similarity">
    <text evidence="1">Belongs to the sigma-70 factor family. ECF subfamily.</text>
</comment>
<dbReference type="NCBIfam" id="TIGR02937">
    <property type="entry name" value="sigma70-ECF"/>
    <property type="match status" value="1"/>
</dbReference>
<sequence length="190" mass="22571">MTDEEVRKRIIAGDEQFFDQLMDQYSKLLWAVAATILTAKNSSQQMDIEEVVSDVFLRLWQQPEKYKPSKGSIKSYLVVMTKSMALNKLKSKQRHQHENISEISEEYLSNIPKAEEEIAWQELYDAVMLLEEPTRRILILRFFYEMKPSEIQSQLGLSSKEVDNRLYRGKKKLQEFLEYRKFINEVNTYE</sequence>
<dbReference type="PANTHER" id="PTHR43133:SF8">
    <property type="entry name" value="RNA POLYMERASE SIGMA FACTOR HI_1459-RELATED"/>
    <property type="match status" value="1"/>
</dbReference>
<accession>A0ABS3LDY5</accession>
<evidence type="ECO:0000256" key="5">
    <source>
        <dbReference type="ARBA" id="ARBA00023163"/>
    </source>
</evidence>
<dbReference type="RefSeq" id="WP_207674176.1">
    <property type="nucleotide sequence ID" value="NZ_JAFREM010000021.1"/>
</dbReference>
<organism evidence="8 9">
    <name type="scientific">Candidatus Enterococcus moelleringii</name>
    <dbReference type="NCBI Taxonomy" id="2815325"/>
    <lineage>
        <taxon>Bacteria</taxon>
        <taxon>Bacillati</taxon>
        <taxon>Bacillota</taxon>
        <taxon>Bacilli</taxon>
        <taxon>Lactobacillales</taxon>
        <taxon>Enterococcaceae</taxon>
        <taxon>Enterococcus</taxon>
    </lineage>
</organism>
<dbReference type="SUPFAM" id="SSF88946">
    <property type="entry name" value="Sigma2 domain of RNA polymerase sigma factors"/>
    <property type="match status" value="1"/>
</dbReference>
<gene>
    <name evidence="8" type="ORF">JZO70_13810</name>
</gene>
<evidence type="ECO:0000256" key="2">
    <source>
        <dbReference type="ARBA" id="ARBA00023015"/>
    </source>
</evidence>
<feature type="domain" description="RNA polymerase sigma factor 70 region 4 type 2" evidence="7">
    <location>
        <begin position="121"/>
        <end position="173"/>
    </location>
</feature>
<evidence type="ECO:0000259" key="6">
    <source>
        <dbReference type="Pfam" id="PF04542"/>
    </source>
</evidence>
<comment type="caution">
    <text evidence="8">The sequence shown here is derived from an EMBL/GenBank/DDBJ whole genome shotgun (WGS) entry which is preliminary data.</text>
</comment>
<dbReference type="InterPro" id="IPR039425">
    <property type="entry name" value="RNA_pol_sigma-70-like"/>
</dbReference>
<name>A0ABS3LDY5_9ENTE</name>
<keyword evidence="3" id="KW-0731">Sigma factor</keyword>
<evidence type="ECO:0000256" key="1">
    <source>
        <dbReference type="ARBA" id="ARBA00010641"/>
    </source>
</evidence>
<dbReference type="SUPFAM" id="SSF88659">
    <property type="entry name" value="Sigma3 and sigma4 domains of RNA polymerase sigma factors"/>
    <property type="match status" value="1"/>
</dbReference>
<dbReference type="PANTHER" id="PTHR43133">
    <property type="entry name" value="RNA POLYMERASE ECF-TYPE SIGMA FACTO"/>
    <property type="match status" value="1"/>
</dbReference>
<evidence type="ECO:0000313" key="9">
    <source>
        <dbReference type="Proteomes" id="UP000664601"/>
    </source>
</evidence>
<dbReference type="InterPro" id="IPR013249">
    <property type="entry name" value="RNA_pol_sigma70_r4_t2"/>
</dbReference>
<keyword evidence="4" id="KW-0238">DNA-binding</keyword>
<dbReference type="InterPro" id="IPR013325">
    <property type="entry name" value="RNA_pol_sigma_r2"/>
</dbReference>
<evidence type="ECO:0000256" key="4">
    <source>
        <dbReference type="ARBA" id="ARBA00023125"/>
    </source>
</evidence>
<evidence type="ECO:0000256" key="3">
    <source>
        <dbReference type="ARBA" id="ARBA00023082"/>
    </source>
</evidence>
<protein>
    <submittedName>
        <fullName evidence="8">Sigma-70 family RNA polymerase sigma factor</fullName>
    </submittedName>
</protein>
<reference evidence="8 9" key="1">
    <citation type="submission" date="2021-03" db="EMBL/GenBank/DDBJ databases">
        <title>Enterococcal diversity collection.</title>
        <authorList>
            <person name="Gilmore M.S."/>
            <person name="Schwartzman J."/>
            <person name="Van Tyne D."/>
            <person name="Martin M."/>
            <person name="Earl A.M."/>
            <person name="Manson A.L."/>
            <person name="Straub T."/>
            <person name="Salamzade R."/>
            <person name="Saavedra J."/>
            <person name="Lebreton F."/>
            <person name="Prichula J."/>
            <person name="Schaufler K."/>
            <person name="Gaca A."/>
            <person name="Sgardioli B."/>
            <person name="Wagenaar J."/>
            <person name="Strong T."/>
        </authorList>
    </citation>
    <scope>NUCLEOTIDE SEQUENCE [LARGE SCALE GENOMIC DNA]</scope>
    <source>
        <strain evidence="8 9">669A</strain>
    </source>
</reference>
<keyword evidence="5" id="KW-0804">Transcription</keyword>
<evidence type="ECO:0000259" key="7">
    <source>
        <dbReference type="Pfam" id="PF08281"/>
    </source>
</evidence>
<keyword evidence="2" id="KW-0805">Transcription regulation</keyword>
<keyword evidence="9" id="KW-1185">Reference proteome</keyword>
<dbReference type="EMBL" id="JAFREM010000021">
    <property type="protein sequence ID" value="MBO1307248.1"/>
    <property type="molecule type" value="Genomic_DNA"/>
</dbReference>
<dbReference type="Proteomes" id="UP000664601">
    <property type="component" value="Unassembled WGS sequence"/>
</dbReference>